<evidence type="ECO:0000313" key="1">
    <source>
        <dbReference type="EMBL" id="GEO07345.1"/>
    </source>
</evidence>
<dbReference type="EMBL" id="BJYS01000059">
    <property type="protein sequence ID" value="GEO07345.1"/>
    <property type="molecule type" value="Genomic_DNA"/>
</dbReference>
<organism evidence="1 2">
    <name type="scientific">Adhaeribacter aerolatus</name>
    <dbReference type="NCBI Taxonomy" id="670289"/>
    <lineage>
        <taxon>Bacteria</taxon>
        <taxon>Pseudomonadati</taxon>
        <taxon>Bacteroidota</taxon>
        <taxon>Cytophagia</taxon>
        <taxon>Cytophagales</taxon>
        <taxon>Hymenobacteraceae</taxon>
        <taxon>Adhaeribacter</taxon>
    </lineage>
</organism>
<name>A0A512B5V2_9BACT</name>
<reference evidence="1 2" key="1">
    <citation type="submission" date="2019-07" db="EMBL/GenBank/DDBJ databases">
        <title>Whole genome shotgun sequence of Adhaeribacter aerolatus NBRC 106133.</title>
        <authorList>
            <person name="Hosoyama A."/>
            <person name="Uohara A."/>
            <person name="Ohji S."/>
            <person name="Ichikawa N."/>
        </authorList>
    </citation>
    <scope>NUCLEOTIDE SEQUENCE [LARGE SCALE GENOMIC DNA]</scope>
    <source>
        <strain evidence="1 2">NBRC 106133</strain>
    </source>
</reference>
<keyword evidence="2" id="KW-1185">Reference proteome</keyword>
<dbReference type="OrthoDB" id="9796786at2"/>
<dbReference type="Proteomes" id="UP000321532">
    <property type="component" value="Unassembled WGS sequence"/>
</dbReference>
<comment type="caution">
    <text evidence="1">The sequence shown here is derived from an EMBL/GenBank/DDBJ whole genome shotgun (WGS) entry which is preliminary data.</text>
</comment>
<sequence>MHFRVLGSSIEYQQAAKRLEQLANAQPNTPEALELKELMAAFIRYEKEIKQTGQRPENKNKK</sequence>
<dbReference type="AlphaFoldDB" id="A0A512B5V2"/>
<protein>
    <submittedName>
        <fullName evidence="1">Uncharacterized protein</fullName>
    </submittedName>
</protein>
<proteinExistence type="predicted"/>
<dbReference type="RefSeq" id="WP_146905339.1">
    <property type="nucleotide sequence ID" value="NZ_BJYS01000059.1"/>
</dbReference>
<accession>A0A512B5V2</accession>
<gene>
    <name evidence="1" type="ORF">AAE02nite_50090</name>
</gene>
<evidence type="ECO:0000313" key="2">
    <source>
        <dbReference type="Proteomes" id="UP000321532"/>
    </source>
</evidence>